<dbReference type="PATRIC" id="fig|1423808.3.peg.2073"/>
<feature type="domain" description="HTH cro/C1-type" evidence="1">
    <location>
        <begin position="39"/>
        <end position="93"/>
    </location>
</feature>
<comment type="caution">
    <text evidence="2">The sequence shown here is derived from an EMBL/GenBank/DDBJ whole genome shotgun (WGS) entry which is preliminary data.</text>
</comment>
<evidence type="ECO:0000313" key="3">
    <source>
        <dbReference type="Proteomes" id="UP000051581"/>
    </source>
</evidence>
<dbReference type="AlphaFoldDB" id="A0A0R1L0V4"/>
<dbReference type="PROSITE" id="PS50943">
    <property type="entry name" value="HTH_CROC1"/>
    <property type="match status" value="1"/>
</dbReference>
<reference evidence="2 3" key="1">
    <citation type="journal article" date="2015" name="Genome Announc.">
        <title>Expanding the biotechnology potential of lactobacilli through comparative genomics of 213 strains and associated genera.</title>
        <authorList>
            <person name="Sun Z."/>
            <person name="Harris H.M."/>
            <person name="McCann A."/>
            <person name="Guo C."/>
            <person name="Argimon S."/>
            <person name="Zhang W."/>
            <person name="Yang X."/>
            <person name="Jeffery I.B."/>
            <person name="Cooney J.C."/>
            <person name="Kagawa T.F."/>
            <person name="Liu W."/>
            <person name="Song Y."/>
            <person name="Salvetti E."/>
            <person name="Wrobel A."/>
            <person name="Rasinkangas P."/>
            <person name="Parkhill J."/>
            <person name="Rea M.C."/>
            <person name="O'Sullivan O."/>
            <person name="Ritari J."/>
            <person name="Douillard F.P."/>
            <person name="Paul Ross R."/>
            <person name="Yang R."/>
            <person name="Briner A.E."/>
            <person name="Felis G.E."/>
            <person name="de Vos W.M."/>
            <person name="Barrangou R."/>
            <person name="Klaenhammer T.R."/>
            <person name="Caufield P.W."/>
            <person name="Cui Y."/>
            <person name="Zhang H."/>
            <person name="O'Toole P.W."/>
        </authorList>
    </citation>
    <scope>NUCLEOTIDE SEQUENCE [LARGE SCALE GENOMIC DNA]</scope>
    <source>
        <strain evidence="2 3">DSM 19904</strain>
    </source>
</reference>
<dbReference type="InterPro" id="IPR001387">
    <property type="entry name" value="Cro/C1-type_HTH"/>
</dbReference>
<keyword evidence="3" id="KW-1185">Reference proteome</keyword>
<proteinExistence type="predicted"/>
<dbReference type="CDD" id="cd00093">
    <property type="entry name" value="HTH_XRE"/>
    <property type="match status" value="1"/>
</dbReference>
<dbReference type="Pfam" id="PF01381">
    <property type="entry name" value="HTH_3"/>
    <property type="match status" value="1"/>
</dbReference>
<evidence type="ECO:0000259" key="1">
    <source>
        <dbReference type="PROSITE" id="PS50943"/>
    </source>
</evidence>
<dbReference type="GO" id="GO:0003677">
    <property type="term" value="F:DNA binding"/>
    <property type="evidence" value="ECO:0007669"/>
    <property type="project" value="InterPro"/>
</dbReference>
<dbReference type="SMART" id="SM00530">
    <property type="entry name" value="HTH_XRE"/>
    <property type="match status" value="1"/>
</dbReference>
<dbReference type="InterPro" id="IPR010982">
    <property type="entry name" value="Lambda_DNA-bd_dom_sf"/>
</dbReference>
<dbReference type="EMBL" id="AZEA01000042">
    <property type="protein sequence ID" value="KRK86457.1"/>
    <property type="molecule type" value="Genomic_DNA"/>
</dbReference>
<sequence length="97" mass="10922">MKTGLKEEVDIMTTWNGFKKEITAISPQDMVTIETLSHLIAVRVQRGITQKEFAAHISMSQPQLAKLERLDSMPSLRTLQRYANGLNLKIELTVVPA</sequence>
<gene>
    <name evidence="2" type="ORF">FD17_GL002049</name>
</gene>
<dbReference type="SUPFAM" id="SSF47413">
    <property type="entry name" value="lambda repressor-like DNA-binding domains"/>
    <property type="match status" value="1"/>
</dbReference>
<accession>A0A0R1L0V4</accession>
<evidence type="ECO:0000313" key="2">
    <source>
        <dbReference type="EMBL" id="KRK86457.1"/>
    </source>
</evidence>
<organism evidence="2 3">
    <name type="scientific">Lentilactobacillus sunkii DSM 19904</name>
    <dbReference type="NCBI Taxonomy" id="1423808"/>
    <lineage>
        <taxon>Bacteria</taxon>
        <taxon>Bacillati</taxon>
        <taxon>Bacillota</taxon>
        <taxon>Bacilli</taxon>
        <taxon>Lactobacillales</taxon>
        <taxon>Lactobacillaceae</taxon>
        <taxon>Lentilactobacillus</taxon>
    </lineage>
</organism>
<protein>
    <recommendedName>
        <fullName evidence="1">HTH cro/C1-type domain-containing protein</fullName>
    </recommendedName>
</protein>
<dbReference type="Proteomes" id="UP000051581">
    <property type="component" value="Unassembled WGS sequence"/>
</dbReference>
<name>A0A0R1L0V4_9LACO</name>
<dbReference type="Gene3D" id="1.10.260.40">
    <property type="entry name" value="lambda repressor-like DNA-binding domains"/>
    <property type="match status" value="1"/>
</dbReference>